<accession>A0A917BT13</accession>
<keyword evidence="11" id="KW-1185">Reference proteome</keyword>
<evidence type="ECO:0000256" key="1">
    <source>
        <dbReference type="ARBA" id="ARBA00004651"/>
    </source>
</evidence>
<dbReference type="AlphaFoldDB" id="A0A917BT13"/>
<evidence type="ECO:0000256" key="6">
    <source>
        <dbReference type="ARBA" id="ARBA00022989"/>
    </source>
</evidence>
<feature type="transmembrane region" description="Helical" evidence="8">
    <location>
        <begin position="193"/>
        <end position="215"/>
    </location>
</feature>
<feature type="transmembrane region" description="Helical" evidence="8">
    <location>
        <begin position="87"/>
        <end position="105"/>
    </location>
</feature>
<proteinExistence type="inferred from homology"/>
<feature type="transmembrane region" description="Helical" evidence="8">
    <location>
        <begin position="227"/>
        <end position="244"/>
    </location>
</feature>
<evidence type="ECO:0000313" key="11">
    <source>
        <dbReference type="Proteomes" id="UP000632498"/>
    </source>
</evidence>
<reference evidence="10" key="2">
    <citation type="submission" date="2020-09" db="EMBL/GenBank/DDBJ databases">
        <authorList>
            <person name="Sun Q."/>
            <person name="Zhou Y."/>
        </authorList>
    </citation>
    <scope>NUCLEOTIDE SEQUENCE</scope>
    <source>
        <strain evidence="10">CGMCC 1.15254</strain>
    </source>
</reference>
<organism evidence="10 11">
    <name type="scientific">Terasakiella brassicae</name>
    <dbReference type="NCBI Taxonomy" id="1634917"/>
    <lineage>
        <taxon>Bacteria</taxon>
        <taxon>Pseudomonadati</taxon>
        <taxon>Pseudomonadota</taxon>
        <taxon>Alphaproteobacteria</taxon>
        <taxon>Rhodospirillales</taxon>
        <taxon>Terasakiellaceae</taxon>
        <taxon>Terasakiella</taxon>
    </lineage>
</organism>
<comment type="similarity">
    <text evidence="2">Belongs to the EamA transporter family.</text>
</comment>
<dbReference type="InterPro" id="IPR004626">
    <property type="entry name" value="RarD"/>
</dbReference>
<feature type="transmembrane region" description="Helical" evidence="8">
    <location>
        <begin position="134"/>
        <end position="150"/>
    </location>
</feature>
<protein>
    <submittedName>
        <fullName evidence="10">Chloramphenicol resistance permease RarD</fullName>
    </submittedName>
</protein>
<evidence type="ECO:0000256" key="5">
    <source>
        <dbReference type="ARBA" id="ARBA00022692"/>
    </source>
</evidence>
<dbReference type="Pfam" id="PF00892">
    <property type="entry name" value="EamA"/>
    <property type="match status" value="1"/>
</dbReference>
<dbReference type="PANTHER" id="PTHR22911">
    <property type="entry name" value="ACYL-MALONYL CONDENSING ENZYME-RELATED"/>
    <property type="match status" value="1"/>
</dbReference>
<evidence type="ECO:0000256" key="2">
    <source>
        <dbReference type="ARBA" id="ARBA00007362"/>
    </source>
</evidence>
<sequence>MFWGMFGLYFKALDVVSPIEILAHRIVWSFLLLAVLITYSGNWVAVLQIVRSPRKLIIFALSASLIALNWGFYIYAVVSGQALEGSMGYFIMPLVAVMLGAVFFAERFSRTQAFAIALALCGVVYQLWFVGQLPWIALILACSFGTYGMLRKKAPAESTVGLFLETALITPFALAYMGYLSQQDALYFITGSWDMSLLLMLAGPITAIPLILFGFGARKLRYSTVGLLQYVNPTCQFLLAVFIFQEPFSLHNLITFALIWCGLALYSVNTLHQRRQIKSSQT</sequence>
<keyword evidence="5 8" id="KW-0812">Transmembrane</keyword>
<comment type="caution">
    <text evidence="10">The sequence shown here is derived from an EMBL/GenBank/DDBJ whole genome shotgun (WGS) entry which is preliminary data.</text>
</comment>
<feature type="domain" description="EamA" evidence="9">
    <location>
        <begin position="1"/>
        <end position="124"/>
    </location>
</feature>
<feature type="transmembrane region" description="Helical" evidence="8">
    <location>
        <begin position="162"/>
        <end position="181"/>
    </location>
</feature>
<feature type="transmembrane region" description="Helical" evidence="8">
    <location>
        <begin position="56"/>
        <end position="75"/>
    </location>
</feature>
<feature type="transmembrane region" description="Helical" evidence="8">
    <location>
        <begin position="112"/>
        <end position="128"/>
    </location>
</feature>
<feature type="transmembrane region" description="Helical" evidence="8">
    <location>
        <begin position="250"/>
        <end position="268"/>
    </location>
</feature>
<comment type="subcellular location">
    <subcellularLocation>
        <location evidence="1">Cell membrane</location>
        <topology evidence="1">Multi-pass membrane protein</topology>
    </subcellularLocation>
</comment>
<evidence type="ECO:0000313" key="10">
    <source>
        <dbReference type="EMBL" id="GGF55600.1"/>
    </source>
</evidence>
<evidence type="ECO:0000256" key="3">
    <source>
        <dbReference type="ARBA" id="ARBA00022448"/>
    </source>
</evidence>
<evidence type="ECO:0000256" key="4">
    <source>
        <dbReference type="ARBA" id="ARBA00022475"/>
    </source>
</evidence>
<keyword evidence="7 8" id="KW-0472">Membrane</keyword>
<dbReference type="NCBIfam" id="TIGR00688">
    <property type="entry name" value="rarD"/>
    <property type="match status" value="1"/>
</dbReference>
<evidence type="ECO:0000256" key="7">
    <source>
        <dbReference type="ARBA" id="ARBA00023136"/>
    </source>
</evidence>
<evidence type="ECO:0000259" key="9">
    <source>
        <dbReference type="Pfam" id="PF00892"/>
    </source>
</evidence>
<dbReference type="Proteomes" id="UP000632498">
    <property type="component" value="Unassembled WGS sequence"/>
</dbReference>
<dbReference type="InterPro" id="IPR000620">
    <property type="entry name" value="EamA_dom"/>
</dbReference>
<keyword evidence="6 8" id="KW-1133">Transmembrane helix</keyword>
<dbReference type="SUPFAM" id="SSF103481">
    <property type="entry name" value="Multidrug resistance efflux transporter EmrE"/>
    <property type="match status" value="2"/>
</dbReference>
<feature type="transmembrane region" description="Helical" evidence="8">
    <location>
        <begin position="26"/>
        <end position="44"/>
    </location>
</feature>
<evidence type="ECO:0000256" key="8">
    <source>
        <dbReference type="SAM" id="Phobius"/>
    </source>
</evidence>
<keyword evidence="4" id="KW-1003">Cell membrane</keyword>
<dbReference type="InterPro" id="IPR037185">
    <property type="entry name" value="EmrE-like"/>
</dbReference>
<keyword evidence="3" id="KW-0813">Transport</keyword>
<name>A0A917BT13_9PROT</name>
<reference evidence="10" key="1">
    <citation type="journal article" date="2014" name="Int. J. Syst. Evol. Microbiol.">
        <title>Complete genome sequence of Corynebacterium casei LMG S-19264T (=DSM 44701T), isolated from a smear-ripened cheese.</title>
        <authorList>
            <consortium name="US DOE Joint Genome Institute (JGI-PGF)"/>
            <person name="Walter F."/>
            <person name="Albersmeier A."/>
            <person name="Kalinowski J."/>
            <person name="Ruckert C."/>
        </authorList>
    </citation>
    <scope>NUCLEOTIDE SEQUENCE</scope>
    <source>
        <strain evidence="10">CGMCC 1.15254</strain>
    </source>
</reference>
<gene>
    <name evidence="10" type="primary">rarD</name>
    <name evidence="10" type="ORF">GCM10011332_06250</name>
</gene>
<dbReference type="PANTHER" id="PTHR22911:SF137">
    <property type="entry name" value="SOLUTE CARRIER FAMILY 35 MEMBER G2-RELATED"/>
    <property type="match status" value="1"/>
</dbReference>
<dbReference type="EMBL" id="BMHV01000004">
    <property type="protein sequence ID" value="GGF55600.1"/>
    <property type="molecule type" value="Genomic_DNA"/>
</dbReference>
<dbReference type="GO" id="GO:0005886">
    <property type="term" value="C:plasma membrane"/>
    <property type="evidence" value="ECO:0007669"/>
    <property type="project" value="UniProtKB-SubCell"/>
</dbReference>